<dbReference type="RefSeq" id="WP_242012118.1">
    <property type="nucleotide sequence ID" value="NZ_BJYG01000055.1"/>
</dbReference>
<proteinExistence type="predicted"/>
<dbReference type="AlphaFoldDB" id="A0A511XPF1"/>
<evidence type="ECO:0000256" key="1">
    <source>
        <dbReference type="SAM" id="MobiDB-lite"/>
    </source>
</evidence>
<accession>A0A511XPF1</accession>
<dbReference type="Proteomes" id="UP000321746">
    <property type="component" value="Unassembled WGS sequence"/>
</dbReference>
<evidence type="ECO:0000256" key="2">
    <source>
        <dbReference type="SAM" id="Phobius"/>
    </source>
</evidence>
<feature type="region of interest" description="Disordered" evidence="1">
    <location>
        <begin position="166"/>
        <end position="202"/>
    </location>
</feature>
<protein>
    <submittedName>
        <fullName evidence="3">Uncharacterized protein</fullName>
    </submittedName>
</protein>
<reference evidence="3 4" key="1">
    <citation type="submission" date="2019-07" db="EMBL/GenBank/DDBJ databases">
        <title>Whole genome shotgun sequence of Acetobacter oeni NBRC 105207.</title>
        <authorList>
            <person name="Hosoyama A."/>
            <person name="Uohara A."/>
            <person name="Ohji S."/>
            <person name="Ichikawa N."/>
        </authorList>
    </citation>
    <scope>NUCLEOTIDE SEQUENCE [LARGE SCALE GENOMIC DNA]</scope>
    <source>
        <strain evidence="3 4">NBRC 105207</strain>
    </source>
</reference>
<keyword evidence="2" id="KW-0812">Transmembrane</keyword>
<keyword evidence="2" id="KW-0472">Membrane</keyword>
<name>A0A511XPF1_9PROT</name>
<feature type="region of interest" description="Disordered" evidence="1">
    <location>
        <begin position="303"/>
        <end position="329"/>
    </location>
</feature>
<keyword evidence="2" id="KW-1133">Transmembrane helix</keyword>
<evidence type="ECO:0000313" key="3">
    <source>
        <dbReference type="EMBL" id="GEN64825.1"/>
    </source>
</evidence>
<feature type="transmembrane region" description="Helical" evidence="2">
    <location>
        <begin position="80"/>
        <end position="100"/>
    </location>
</feature>
<keyword evidence="4" id="KW-1185">Reference proteome</keyword>
<organism evidence="3 4">
    <name type="scientific">Acetobacter oeni</name>
    <dbReference type="NCBI Taxonomy" id="304077"/>
    <lineage>
        <taxon>Bacteria</taxon>
        <taxon>Pseudomonadati</taxon>
        <taxon>Pseudomonadota</taxon>
        <taxon>Alphaproteobacteria</taxon>
        <taxon>Acetobacterales</taxon>
        <taxon>Acetobacteraceae</taxon>
        <taxon>Acetobacter</taxon>
    </lineage>
</organism>
<sequence>MTSAAIAPTPRDPFSADRGIGPLPFRKLGTAPDPDSSSEPEEAGEIRPDVEPGAAETAEKAPSSARVIARLTALPCRKQLMIGGSTAVTGLLAVFLFISLSGRSTPPVGQEVGVTPASVPPAQITAQPMSKPPLVTPQPVQTAQIAQPQAESDDLKAMLAMKTPPHPVVRAPDAAPTPPAASASTQKPDATPVRSTPAEDAVHKAARLQAAPMTPDDQVQVLQLVTEEAALVQRTRSEIETLRQDLDRLRISDTAKSADLNRRMSLLEAKKAVADAEAPPSDGLAATRAAAEKARAALEAALAEPHSAATPAKSVTPAPSNVRETPLPPPATWIPRYRILAASPQLAMVQDDGAPAGQASQAEVQIGTDLRGYGRVRAIAQRGTIWVIQAEHGTIQ</sequence>
<feature type="compositionally biased region" description="Low complexity" evidence="1">
    <location>
        <begin position="303"/>
        <end position="312"/>
    </location>
</feature>
<feature type="region of interest" description="Disordered" evidence="1">
    <location>
        <begin position="1"/>
        <end position="63"/>
    </location>
</feature>
<evidence type="ECO:0000313" key="4">
    <source>
        <dbReference type="Proteomes" id="UP000321746"/>
    </source>
</evidence>
<gene>
    <name evidence="3" type="ORF">AOE01nite_30490</name>
</gene>
<dbReference type="EMBL" id="BJYG01000055">
    <property type="protein sequence ID" value="GEN64825.1"/>
    <property type="molecule type" value="Genomic_DNA"/>
</dbReference>
<comment type="caution">
    <text evidence="3">The sequence shown here is derived from an EMBL/GenBank/DDBJ whole genome shotgun (WGS) entry which is preliminary data.</text>
</comment>